<accession>J3N126</accession>
<evidence type="ECO:0000313" key="2">
    <source>
        <dbReference type="EnsemblPlants" id="OB10G12240.1"/>
    </source>
</evidence>
<dbReference type="Proteomes" id="UP000006038">
    <property type="component" value="Chromosome 10"/>
</dbReference>
<keyword evidence="3" id="KW-1185">Reference proteome</keyword>
<dbReference type="AlphaFoldDB" id="J3N126"/>
<sequence>MLITWVKEWRTDRITLDASEDQCDIARLEDFISRSVQIMKTIEARSVTKSEALYSLGPQLENLSAVTRDHDEVIERAKTMENKLQDEIAALRVEHVSYLERIKDKAELEAESSRLMASNSVLELECSKLKKGKDAATVELVGKPSQLRSLLTSPQLPSLTLGVLAEARTWAQAVVEATEVRTKAAEKA</sequence>
<proteinExistence type="predicted"/>
<organism evidence="2">
    <name type="scientific">Oryza brachyantha</name>
    <name type="common">malo sina</name>
    <dbReference type="NCBI Taxonomy" id="4533"/>
    <lineage>
        <taxon>Eukaryota</taxon>
        <taxon>Viridiplantae</taxon>
        <taxon>Streptophyta</taxon>
        <taxon>Embryophyta</taxon>
        <taxon>Tracheophyta</taxon>
        <taxon>Spermatophyta</taxon>
        <taxon>Magnoliopsida</taxon>
        <taxon>Liliopsida</taxon>
        <taxon>Poales</taxon>
        <taxon>Poaceae</taxon>
        <taxon>BOP clade</taxon>
        <taxon>Oryzoideae</taxon>
        <taxon>Oryzeae</taxon>
        <taxon>Oryzinae</taxon>
        <taxon>Oryza</taxon>
    </lineage>
</organism>
<dbReference type="EnsemblPlants" id="OB10G12240.1">
    <property type="protein sequence ID" value="OB10G12240.1"/>
    <property type="gene ID" value="OB10G12240"/>
</dbReference>
<evidence type="ECO:0000313" key="3">
    <source>
        <dbReference type="Proteomes" id="UP000006038"/>
    </source>
</evidence>
<dbReference type="HOGENOM" id="CLU_1443113_0_0_1"/>
<keyword evidence="1" id="KW-0175">Coiled coil</keyword>
<name>J3N126_ORYBR</name>
<evidence type="ECO:0000256" key="1">
    <source>
        <dbReference type="SAM" id="Coils"/>
    </source>
</evidence>
<reference evidence="2" key="2">
    <citation type="submission" date="2013-04" db="UniProtKB">
        <authorList>
            <consortium name="EnsemblPlants"/>
        </authorList>
    </citation>
    <scope>IDENTIFICATION</scope>
</reference>
<dbReference type="Gramene" id="OB10G12240.1">
    <property type="protein sequence ID" value="OB10G12240.1"/>
    <property type="gene ID" value="OB10G12240"/>
</dbReference>
<protein>
    <submittedName>
        <fullName evidence="2">Uncharacterized protein</fullName>
    </submittedName>
</protein>
<feature type="coiled-coil region" evidence="1">
    <location>
        <begin position="74"/>
        <end position="125"/>
    </location>
</feature>
<reference evidence="2" key="1">
    <citation type="journal article" date="2013" name="Nat. Commun.">
        <title>Whole-genome sequencing of Oryza brachyantha reveals mechanisms underlying Oryza genome evolution.</title>
        <authorList>
            <person name="Chen J."/>
            <person name="Huang Q."/>
            <person name="Gao D."/>
            <person name="Wang J."/>
            <person name="Lang Y."/>
            <person name="Liu T."/>
            <person name="Li B."/>
            <person name="Bai Z."/>
            <person name="Luis Goicoechea J."/>
            <person name="Liang C."/>
            <person name="Chen C."/>
            <person name="Zhang W."/>
            <person name="Sun S."/>
            <person name="Liao Y."/>
            <person name="Zhang X."/>
            <person name="Yang L."/>
            <person name="Song C."/>
            <person name="Wang M."/>
            <person name="Shi J."/>
            <person name="Liu G."/>
            <person name="Liu J."/>
            <person name="Zhou H."/>
            <person name="Zhou W."/>
            <person name="Yu Q."/>
            <person name="An N."/>
            <person name="Chen Y."/>
            <person name="Cai Q."/>
            <person name="Wang B."/>
            <person name="Liu B."/>
            <person name="Min J."/>
            <person name="Huang Y."/>
            <person name="Wu H."/>
            <person name="Li Z."/>
            <person name="Zhang Y."/>
            <person name="Yin Y."/>
            <person name="Song W."/>
            <person name="Jiang J."/>
            <person name="Jackson S.A."/>
            <person name="Wing R.A."/>
            <person name="Wang J."/>
            <person name="Chen M."/>
        </authorList>
    </citation>
    <scope>NUCLEOTIDE SEQUENCE [LARGE SCALE GENOMIC DNA]</scope>
    <source>
        <strain evidence="2">cv. IRGC 101232</strain>
    </source>
</reference>